<evidence type="ECO:0000256" key="20">
    <source>
        <dbReference type="ARBA" id="ARBA00045715"/>
    </source>
</evidence>
<feature type="region of interest" description="Disordered" evidence="22">
    <location>
        <begin position="551"/>
        <end position="580"/>
    </location>
</feature>
<feature type="transmembrane region" description="Helical" evidence="23">
    <location>
        <begin position="299"/>
        <end position="319"/>
    </location>
</feature>
<keyword evidence="10" id="KW-0406">Ion transport</keyword>
<evidence type="ECO:0000256" key="16">
    <source>
        <dbReference type="ARBA" id="ARBA00036976"/>
    </source>
</evidence>
<feature type="transmembrane region" description="Helical" evidence="23">
    <location>
        <begin position="158"/>
        <end position="177"/>
    </location>
</feature>
<evidence type="ECO:0000256" key="17">
    <source>
        <dbReference type="ARBA" id="ARBA00039861"/>
    </source>
</evidence>
<keyword evidence="4" id="KW-1003">Cell membrane</keyword>
<dbReference type="PANTHER" id="PTHR11819">
    <property type="entry name" value="SOLUTE CARRIER FAMILY 5"/>
    <property type="match status" value="1"/>
</dbReference>
<keyword evidence="12" id="KW-0739">Sodium transport</keyword>
<feature type="transmembrane region" description="Helical" evidence="23">
    <location>
        <begin position="441"/>
        <end position="458"/>
    </location>
</feature>
<evidence type="ECO:0000256" key="12">
    <source>
        <dbReference type="ARBA" id="ARBA00023201"/>
    </source>
</evidence>
<evidence type="ECO:0000256" key="8">
    <source>
        <dbReference type="ARBA" id="ARBA00022989"/>
    </source>
</evidence>
<dbReference type="RefSeq" id="XP_022109011.1">
    <property type="nucleotide sequence ID" value="XM_022253319.1"/>
</dbReference>
<dbReference type="GO" id="GO:0006915">
    <property type="term" value="P:apoptotic process"/>
    <property type="evidence" value="ECO:0007669"/>
    <property type="project" value="UniProtKB-KW"/>
</dbReference>
<name>A0A8B7ZZK6_ACAPL</name>
<keyword evidence="6" id="KW-0053">Apoptosis</keyword>
<evidence type="ECO:0000256" key="22">
    <source>
        <dbReference type="SAM" id="MobiDB-lite"/>
    </source>
</evidence>
<evidence type="ECO:0000256" key="1">
    <source>
        <dbReference type="ARBA" id="ARBA00004424"/>
    </source>
</evidence>
<evidence type="ECO:0000256" key="13">
    <source>
        <dbReference type="ARBA" id="ARBA00036654"/>
    </source>
</evidence>
<keyword evidence="3" id="KW-0813">Transport</keyword>
<feature type="transmembrane region" description="Helical" evidence="23">
    <location>
        <begin position="361"/>
        <end position="381"/>
    </location>
</feature>
<feature type="transmembrane region" description="Helical" evidence="23">
    <location>
        <begin position="124"/>
        <end position="152"/>
    </location>
</feature>
<dbReference type="InterPro" id="IPR001734">
    <property type="entry name" value="Na/solute_symporter"/>
</dbReference>
<feature type="transmembrane region" description="Helical" evidence="23">
    <location>
        <begin position="12"/>
        <end position="30"/>
    </location>
</feature>
<proteinExistence type="inferred from homology"/>
<evidence type="ECO:0000256" key="4">
    <source>
        <dbReference type="ARBA" id="ARBA00022475"/>
    </source>
</evidence>
<comment type="catalytic activity">
    <reaction evidence="13">
        <text>myo-inositol(out) + 2 Na(+)(out) = myo-inositol(in) + 2 Na(+)(in)</text>
        <dbReference type="Rhea" id="RHEA:72987"/>
        <dbReference type="ChEBI" id="CHEBI:17268"/>
        <dbReference type="ChEBI" id="CHEBI:29101"/>
    </reaction>
</comment>
<feature type="transmembrane region" description="Helical" evidence="23">
    <location>
        <begin position="619"/>
        <end position="639"/>
    </location>
</feature>
<feature type="transmembrane region" description="Helical" evidence="23">
    <location>
        <begin position="189"/>
        <end position="210"/>
    </location>
</feature>
<dbReference type="GO" id="GO:0016324">
    <property type="term" value="C:apical plasma membrane"/>
    <property type="evidence" value="ECO:0007669"/>
    <property type="project" value="UniProtKB-SubCell"/>
</dbReference>
<evidence type="ECO:0000256" key="23">
    <source>
        <dbReference type="SAM" id="Phobius"/>
    </source>
</evidence>
<dbReference type="AlphaFoldDB" id="A0A8B7ZZK6"/>
<gene>
    <name evidence="25" type="primary">LOC110989158</name>
</gene>
<keyword evidence="24" id="KW-1185">Reference proteome</keyword>
<feature type="transmembrane region" description="Helical" evidence="23">
    <location>
        <begin position="506"/>
        <end position="527"/>
    </location>
</feature>
<keyword evidence="5 23" id="KW-0812">Transmembrane</keyword>
<evidence type="ECO:0000256" key="5">
    <source>
        <dbReference type="ARBA" id="ARBA00022692"/>
    </source>
</evidence>
<feature type="transmembrane region" description="Helical" evidence="23">
    <location>
        <begin position="256"/>
        <end position="278"/>
    </location>
</feature>
<evidence type="ECO:0000256" key="18">
    <source>
        <dbReference type="ARBA" id="ARBA00042834"/>
    </source>
</evidence>
<evidence type="ECO:0000313" key="24">
    <source>
        <dbReference type="Proteomes" id="UP000694845"/>
    </source>
</evidence>
<comment type="catalytic activity">
    <reaction evidence="15">
        <text>1D-chiro-inositol(out) + 2 Na(+)(out) = 1D-chiro-inositol(in) + 2 Na(+)(in)</text>
        <dbReference type="Rhea" id="RHEA:73315"/>
        <dbReference type="ChEBI" id="CHEBI:27372"/>
        <dbReference type="ChEBI" id="CHEBI:29101"/>
    </reaction>
</comment>
<dbReference type="Proteomes" id="UP000694845">
    <property type="component" value="Unplaced"/>
</dbReference>
<keyword evidence="8 23" id="KW-1133">Transmembrane helix</keyword>
<dbReference type="GO" id="GO:0005412">
    <property type="term" value="F:D-glucose:sodium symporter activity"/>
    <property type="evidence" value="ECO:0007669"/>
    <property type="project" value="TreeGrafter"/>
</dbReference>
<dbReference type="KEGG" id="aplc:110989158"/>
<evidence type="ECO:0000256" key="21">
    <source>
        <dbReference type="RuleBase" id="RU362091"/>
    </source>
</evidence>
<reference evidence="25" key="1">
    <citation type="submission" date="2025-08" db="UniProtKB">
        <authorList>
            <consortium name="RefSeq"/>
        </authorList>
    </citation>
    <scope>IDENTIFICATION</scope>
</reference>
<comment type="similarity">
    <text evidence="2 21">Belongs to the sodium:solute symporter (SSF) (TC 2.A.21) family.</text>
</comment>
<accession>A0A8B7ZZK6</accession>
<dbReference type="OMA" id="SMTWFPV"/>
<dbReference type="PROSITE" id="PS50283">
    <property type="entry name" value="NA_SOLUT_SYMP_3"/>
    <property type="match status" value="1"/>
</dbReference>
<evidence type="ECO:0000256" key="10">
    <source>
        <dbReference type="ARBA" id="ARBA00023065"/>
    </source>
</evidence>
<evidence type="ECO:0000313" key="25">
    <source>
        <dbReference type="RefSeq" id="XP_022109011.1"/>
    </source>
</evidence>
<comment type="function">
    <text evidence="20">Involved in the sodium-dependent cotransport of myo-inositol (MI) with a Na(+):MI stoichiometry of 2:1. Exclusively responsible for apical MI transport and absorption in intestine. Can also transport D-chiro-inositol (DCI) but not L-fucose. Exhibits stereospecific cotransport of both D-glucose and D-xylose. May induce apoptosis through the TNF-alpha, PDCD1 pathway. May play a role in the regulation of MI concentration in serum, involving reabsorption in at least the proximal tubule of the kidney.</text>
</comment>
<comment type="catalytic activity">
    <reaction evidence="14">
        <text>D-glucose(out) + 2 Na(+)(out) = D-glucose(in) + 2 Na(+)(in)</text>
        <dbReference type="Rhea" id="RHEA:70495"/>
        <dbReference type="ChEBI" id="CHEBI:4167"/>
        <dbReference type="ChEBI" id="CHEBI:29101"/>
    </reaction>
</comment>
<evidence type="ECO:0000256" key="7">
    <source>
        <dbReference type="ARBA" id="ARBA00022847"/>
    </source>
</evidence>
<dbReference type="Gene3D" id="1.20.1730.10">
    <property type="entry name" value="Sodium/glucose cotransporter"/>
    <property type="match status" value="1"/>
</dbReference>
<evidence type="ECO:0000256" key="6">
    <source>
        <dbReference type="ARBA" id="ARBA00022703"/>
    </source>
</evidence>
<evidence type="ECO:0000256" key="3">
    <source>
        <dbReference type="ARBA" id="ARBA00022448"/>
    </source>
</evidence>
<dbReference type="PANTHER" id="PTHR11819:SF171">
    <property type="entry name" value="SODIUM_MYO-INOSITOL COTRANSPORTER 2"/>
    <property type="match status" value="1"/>
</dbReference>
<evidence type="ECO:0000256" key="9">
    <source>
        <dbReference type="ARBA" id="ARBA00023053"/>
    </source>
</evidence>
<comment type="subcellular location">
    <subcellularLocation>
        <location evidence="1">Apical cell membrane</location>
        <topology evidence="1">Multi-pass membrane protein</topology>
    </subcellularLocation>
</comment>
<evidence type="ECO:0000256" key="2">
    <source>
        <dbReference type="ARBA" id="ARBA00006434"/>
    </source>
</evidence>
<feature type="transmembrane region" description="Helical" evidence="23">
    <location>
        <begin position="88"/>
        <end position="112"/>
    </location>
</feature>
<protein>
    <recommendedName>
        <fullName evidence="17">Sodium/myo-inositol cotransporter 2</fullName>
    </recommendedName>
    <alternativeName>
        <fullName evidence="19">Sodium/myo-inositol transporter 2</fullName>
    </alternativeName>
    <alternativeName>
        <fullName evidence="18">Solute carrier family 5 member 11</fullName>
    </alternativeName>
</protein>
<evidence type="ECO:0000256" key="15">
    <source>
        <dbReference type="ARBA" id="ARBA00036849"/>
    </source>
</evidence>
<dbReference type="Pfam" id="PF00474">
    <property type="entry name" value="SSF"/>
    <property type="match status" value="1"/>
</dbReference>
<sequence length="640" mass="70785">MASASGVDAVDIAVICLYFVFVSLVGLWSMYKSRRSNAKGYFLAGRTMTWWPVGASIFASNVGTGHFIGLAGTGAASGLAVGIYEVQAIYYVLLLAWVFVPVYISAGVVTMPEYLRKRYGGQRLRIVVSVCTLFLYILMKISVDVFAGAIFIQQAFNWNMYFSCVILLLFTTAYTIAGGLRAVMYTDTLGSLVMVIGGFVLMLLALVNVGGYEELKVRYMQAIPNTTLANPNTTCGYPREDAFSMMRDPVTSDQPWPGAVIGLFFMGTWYFCADQLIVQRALAAKHVTHAKAGSVLASYFKLCMIFMIVMPGMIARILFTDEVACTEPAECKRICDSEVGCSNIAYPKLVIGPMPSGVRGLMVAVMMAALMSSLTSIFNSGSTIFTMDIWRRIRPKAANKEIMIVGRVFVVFLLAISLMWVPIVQSAHSGQIFLYINSMQSYFTPPIFACFVMGMVWSRTTEKGAFWGFIVGMALGMLRMILDIIYRAPPCGVEDTRPAVVSKIHFLYFNVFVGVVSLTLTIVISLFTERLPDENVVGMTWSTRGQKPLVPRETEMKSVPTDEDAAGTKEESDNEEADKQVASFPRWKKAIFWVCGISREVVESSENAASIEENPKWRWVANINALVVIGFGIAINIWVW</sequence>
<dbReference type="OrthoDB" id="6132759at2759"/>
<evidence type="ECO:0000256" key="14">
    <source>
        <dbReference type="ARBA" id="ARBA00036672"/>
    </source>
</evidence>
<feature type="transmembrane region" description="Helical" evidence="23">
    <location>
        <begin position="50"/>
        <end position="68"/>
    </location>
</feature>
<dbReference type="InterPro" id="IPR038377">
    <property type="entry name" value="Na/Glc_symporter_sf"/>
</dbReference>
<dbReference type="NCBIfam" id="TIGR00813">
    <property type="entry name" value="sss"/>
    <property type="match status" value="1"/>
</dbReference>
<keyword evidence="9" id="KW-0915">Sodium</keyword>
<evidence type="ECO:0000256" key="11">
    <source>
        <dbReference type="ARBA" id="ARBA00023136"/>
    </source>
</evidence>
<comment type="catalytic activity">
    <reaction evidence="16">
        <text>D-xylose(out) + 2 Na(+)(out) = D-xylose(in) + 2 Na(+)(in)</text>
        <dbReference type="Rhea" id="RHEA:73367"/>
        <dbReference type="ChEBI" id="CHEBI:29101"/>
        <dbReference type="ChEBI" id="CHEBI:53455"/>
    </reaction>
</comment>
<evidence type="ECO:0000256" key="19">
    <source>
        <dbReference type="ARBA" id="ARBA00043206"/>
    </source>
</evidence>
<feature type="transmembrane region" description="Helical" evidence="23">
    <location>
        <begin position="465"/>
        <end position="486"/>
    </location>
</feature>
<organism evidence="24 25">
    <name type="scientific">Acanthaster planci</name>
    <name type="common">Crown-of-thorns starfish</name>
    <dbReference type="NCBI Taxonomy" id="133434"/>
    <lineage>
        <taxon>Eukaryota</taxon>
        <taxon>Metazoa</taxon>
        <taxon>Echinodermata</taxon>
        <taxon>Eleutherozoa</taxon>
        <taxon>Asterozoa</taxon>
        <taxon>Asteroidea</taxon>
        <taxon>Valvatacea</taxon>
        <taxon>Valvatida</taxon>
        <taxon>Acanthasteridae</taxon>
        <taxon>Acanthaster</taxon>
    </lineage>
</organism>
<keyword evidence="11 23" id="KW-0472">Membrane</keyword>
<dbReference type="GeneID" id="110989158"/>
<keyword evidence="7" id="KW-0769">Symport</keyword>
<feature type="transmembrane region" description="Helical" evidence="23">
    <location>
        <begin position="402"/>
        <end position="421"/>
    </location>
</feature>